<dbReference type="PROSITE" id="PS01327">
    <property type="entry name" value="MSCL"/>
    <property type="match status" value="1"/>
</dbReference>
<dbReference type="Proteomes" id="UP000197781">
    <property type="component" value="Chromosome"/>
</dbReference>
<evidence type="ECO:0000256" key="9">
    <source>
        <dbReference type="ARBA" id="ARBA00023303"/>
    </source>
</evidence>
<reference evidence="11 12" key="1">
    <citation type="submission" date="2016-11" db="EMBL/GenBank/DDBJ databases">
        <authorList>
            <person name="Jaros S."/>
            <person name="Januszkiewicz K."/>
            <person name="Wedrychowicz H."/>
        </authorList>
    </citation>
    <scope>NUCLEOTIDE SEQUENCE [LARGE SCALE GENOMIC DNA]</scope>
    <source>
        <strain evidence="11 12">NF2</strain>
    </source>
</reference>
<dbReference type="InterPro" id="IPR001185">
    <property type="entry name" value="MS_channel"/>
</dbReference>
<keyword evidence="4 10" id="KW-1003">Cell membrane</keyword>
<dbReference type="RefSeq" id="WP_088906454.1">
    <property type="nucleotide sequence ID" value="NZ_CP018145.1"/>
</dbReference>
<keyword evidence="8 10" id="KW-0472">Membrane</keyword>
<dbReference type="GO" id="GO:0008381">
    <property type="term" value="F:mechanosensitive monoatomic ion channel activity"/>
    <property type="evidence" value="ECO:0007669"/>
    <property type="project" value="UniProtKB-UniRule"/>
</dbReference>
<gene>
    <name evidence="10" type="primary">mscL</name>
    <name evidence="11" type="ORF">BP422_02760</name>
</gene>
<dbReference type="EMBL" id="CP018145">
    <property type="protein sequence ID" value="ASJ52562.1"/>
    <property type="molecule type" value="Genomic_DNA"/>
</dbReference>
<evidence type="ECO:0000256" key="1">
    <source>
        <dbReference type="ARBA" id="ARBA00004651"/>
    </source>
</evidence>
<keyword evidence="3 10" id="KW-0813">Transport</keyword>
<dbReference type="Gene3D" id="1.10.1200.120">
    <property type="entry name" value="Large-conductance mechanosensitive channel, MscL, domain 1"/>
    <property type="match status" value="1"/>
</dbReference>
<feature type="transmembrane region" description="Helical" evidence="10">
    <location>
        <begin position="80"/>
        <end position="101"/>
    </location>
</feature>
<comment type="similarity">
    <text evidence="2 10">Belongs to the MscL family.</text>
</comment>
<evidence type="ECO:0000313" key="11">
    <source>
        <dbReference type="EMBL" id="ASJ52562.1"/>
    </source>
</evidence>
<keyword evidence="5 10" id="KW-0812">Transmembrane</keyword>
<evidence type="ECO:0000256" key="10">
    <source>
        <dbReference type="HAMAP-Rule" id="MF_00115"/>
    </source>
</evidence>
<dbReference type="NCBIfam" id="NF001843">
    <property type="entry name" value="PRK00567.1-4"/>
    <property type="match status" value="1"/>
</dbReference>
<evidence type="ECO:0000256" key="3">
    <source>
        <dbReference type="ARBA" id="ARBA00022448"/>
    </source>
</evidence>
<dbReference type="PRINTS" id="PR01264">
    <property type="entry name" value="MECHCHANNEL"/>
</dbReference>
<evidence type="ECO:0000256" key="8">
    <source>
        <dbReference type="ARBA" id="ARBA00023136"/>
    </source>
</evidence>
<dbReference type="AlphaFoldDB" id="A0A220MC34"/>
<dbReference type="InterPro" id="IPR037673">
    <property type="entry name" value="MSC/AndL"/>
</dbReference>
<organism evidence="11 12">
    <name type="scientific">Brevibacillus formosus</name>
    <dbReference type="NCBI Taxonomy" id="54913"/>
    <lineage>
        <taxon>Bacteria</taxon>
        <taxon>Bacillati</taxon>
        <taxon>Bacillota</taxon>
        <taxon>Bacilli</taxon>
        <taxon>Bacillales</taxon>
        <taxon>Paenibacillaceae</taxon>
        <taxon>Brevibacillus</taxon>
    </lineage>
</organism>
<keyword evidence="7 10" id="KW-0406">Ion transport</keyword>
<comment type="subunit">
    <text evidence="10">Homopentamer.</text>
</comment>
<name>A0A220MC34_9BACL</name>
<dbReference type="KEGG" id="bfm:BP422_02760"/>
<dbReference type="GO" id="GO:0005886">
    <property type="term" value="C:plasma membrane"/>
    <property type="evidence" value="ECO:0007669"/>
    <property type="project" value="UniProtKB-SubCell"/>
</dbReference>
<dbReference type="Pfam" id="PF01741">
    <property type="entry name" value="MscL"/>
    <property type="match status" value="1"/>
</dbReference>
<dbReference type="NCBIfam" id="TIGR00220">
    <property type="entry name" value="mscL"/>
    <property type="match status" value="1"/>
</dbReference>
<keyword evidence="6 10" id="KW-1133">Transmembrane helix</keyword>
<feature type="transmembrane region" description="Helical" evidence="10">
    <location>
        <begin position="12"/>
        <end position="31"/>
    </location>
</feature>
<dbReference type="InterPro" id="IPR019823">
    <property type="entry name" value="Mechanosensitive_channel_CS"/>
</dbReference>
<dbReference type="PANTHER" id="PTHR30266">
    <property type="entry name" value="MECHANOSENSITIVE CHANNEL MSCL"/>
    <property type="match status" value="1"/>
</dbReference>
<keyword evidence="9 10" id="KW-0407">Ion channel</keyword>
<evidence type="ECO:0000256" key="4">
    <source>
        <dbReference type="ARBA" id="ARBA00022475"/>
    </source>
</evidence>
<dbReference type="InterPro" id="IPR036019">
    <property type="entry name" value="MscL_channel"/>
</dbReference>
<proteinExistence type="inferred from homology"/>
<evidence type="ECO:0000313" key="12">
    <source>
        <dbReference type="Proteomes" id="UP000197781"/>
    </source>
</evidence>
<dbReference type="HAMAP" id="MF_00115">
    <property type="entry name" value="MscL"/>
    <property type="match status" value="1"/>
</dbReference>
<protein>
    <recommendedName>
        <fullName evidence="10">Large-conductance mechanosensitive channel</fullName>
    </recommendedName>
</protein>
<evidence type="ECO:0000256" key="5">
    <source>
        <dbReference type="ARBA" id="ARBA00022692"/>
    </source>
</evidence>
<comment type="subcellular location">
    <subcellularLocation>
        <location evidence="1 10">Cell membrane</location>
        <topology evidence="1 10">Multi-pass membrane protein</topology>
    </subcellularLocation>
</comment>
<comment type="function">
    <text evidence="10">Channel that opens in response to stretch forces in the membrane lipid bilayer. May participate in the regulation of osmotic pressure changes within the cell.</text>
</comment>
<feature type="transmembrane region" description="Helical" evidence="10">
    <location>
        <begin position="38"/>
        <end position="60"/>
    </location>
</feature>
<evidence type="ECO:0000256" key="7">
    <source>
        <dbReference type="ARBA" id="ARBA00023065"/>
    </source>
</evidence>
<sequence length="156" mass="16934">MLKEFKEFALKGNVMDLAVGVVIGGAFGKIVTSLVNDIITPLIGMLLGKVDFSGLFINLSGVPYNTITEAKAAKAATLNYGLFLNSVIDFVIIAFSIFIVIKQLNRFKRKQVQEVEKAPETTKECPHCISAIPIKATRCPNCTSMLETKGTALAHE</sequence>
<dbReference type="SUPFAM" id="SSF81330">
    <property type="entry name" value="Gated mechanosensitive channel"/>
    <property type="match status" value="1"/>
</dbReference>
<evidence type="ECO:0000256" key="2">
    <source>
        <dbReference type="ARBA" id="ARBA00007254"/>
    </source>
</evidence>
<evidence type="ECO:0000256" key="6">
    <source>
        <dbReference type="ARBA" id="ARBA00022989"/>
    </source>
</evidence>
<accession>A0A220MC34</accession>
<dbReference type="PANTHER" id="PTHR30266:SF2">
    <property type="entry name" value="LARGE-CONDUCTANCE MECHANOSENSITIVE CHANNEL"/>
    <property type="match status" value="1"/>
</dbReference>